<dbReference type="InterPro" id="IPR018613">
    <property type="entry name" value="Ccdc97-like"/>
</dbReference>
<proteinExistence type="predicted"/>
<dbReference type="InterPro" id="IPR040233">
    <property type="entry name" value="CCD97-like_C"/>
</dbReference>
<reference evidence="3" key="1">
    <citation type="journal article" date="2014" name="Genome Announc.">
        <title>De novo whole-genome sequence and genome annotation of Lichtheimia ramosa.</title>
        <authorList>
            <person name="Linde J."/>
            <person name="Schwartze V."/>
            <person name="Binder U."/>
            <person name="Lass-Florl C."/>
            <person name="Voigt K."/>
            <person name="Horn F."/>
        </authorList>
    </citation>
    <scope>NUCLEOTIDE SEQUENCE</scope>
    <source>
        <strain evidence="3">JMRC FSU:6197</strain>
    </source>
</reference>
<accession>A0A077WI83</accession>
<organism evidence="3">
    <name type="scientific">Lichtheimia ramosa</name>
    <dbReference type="NCBI Taxonomy" id="688394"/>
    <lineage>
        <taxon>Eukaryota</taxon>
        <taxon>Fungi</taxon>
        <taxon>Fungi incertae sedis</taxon>
        <taxon>Mucoromycota</taxon>
        <taxon>Mucoromycotina</taxon>
        <taxon>Mucoromycetes</taxon>
        <taxon>Mucorales</taxon>
        <taxon>Lichtheimiaceae</taxon>
        <taxon>Lichtheimia</taxon>
    </lineage>
</organism>
<feature type="compositionally biased region" description="Acidic residues" evidence="1">
    <location>
        <begin position="171"/>
        <end position="190"/>
    </location>
</feature>
<feature type="region of interest" description="Disordered" evidence="1">
    <location>
        <begin position="169"/>
        <end position="210"/>
    </location>
</feature>
<dbReference type="PANTHER" id="PTHR31840">
    <property type="entry name" value="COILED-COIL DOMAIN-CONTAINING PROTEIN 97"/>
    <property type="match status" value="1"/>
</dbReference>
<dbReference type="AlphaFoldDB" id="A0A077WI83"/>
<evidence type="ECO:0000256" key="1">
    <source>
        <dbReference type="SAM" id="MobiDB-lite"/>
    </source>
</evidence>
<name>A0A077WI83_9FUNG</name>
<evidence type="ECO:0000259" key="2">
    <source>
        <dbReference type="Pfam" id="PF09747"/>
    </source>
</evidence>
<dbReference type="PANTHER" id="PTHR31840:SF1">
    <property type="entry name" value="COILED-COIL DOMAIN-CONTAINING PROTEIN 97"/>
    <property type="match status" value="1"/>
</dbReference>
<feature type="compositionally biased region" description="Basic and acidic residues" evidence="1">
    <location>
        <begin position="191"/>
        <end position="210"/>
    </location>
</feature>
<sequence length="279" mass="33031">MEPVIAYVQANVDAIPFKSLKADEPEPSKEDKIATMGRVAEGDPGLFLSRWGQYLPRAILEYFQPLRDLDYEVDFYLQRLMDQPSESQQRIVSNRRYEYLKRHLRESSYFSDEAMQQREPVLYEQYVGQYQSEQEKTMPFANDVTLVQRVLSNIDRHYANEQVRKQKIIEEEQFEEEEESEEEDDDIPMSEDDRNQPDTQHDEAEFRASQRQELVRLLEERFLAGKDPEFDYSKVDMNEAYDDLAQQGQDMEDRYFDEEEPGNGTSTPRSTVYTGELDY</sequence>
<feature type="compositionally biased region" description="Polar residues" evidence="1">
    <location>
        <begin position="263"/>
        <end position="273"/>
    </location>
</feature>
<evidence type="ECO:0000313" key="3">
    <source>
        <dbReference type="EMBL" id="CDS06773.1"/>
    </source>
</evidence>
<feature type="domain" description="CCD97-like C-terminal" evidence="2">
    <location>
        <begin position="94"/>
        <end position="259"/>
    </location>
</feature>
<gene>
    <name evidence="3" type="ORF">LRAMOSA09298</name>
</gene>
<feature type="region of interest" description="Disordered" evidence="1">
    <location>
        <begin position="228"/>
        <end position="279"/>
    </location>
</feature>
<dbReference type="Pfam" id="PF09747">
    <property type="entry name" value="CCD97-like_C"/>
    <property type="match status" value="1"/>
</dbReference>
<dbReference type="OrthoDB" id="333176at2759"/>
<protein>
    <recommendedName>
        <fullName evidence="2">CCD97-like C-terminal domain-containing protein</fullName>
    </recommendedName>
</protein>
<dbReference type="EMBL" id="LK023321">
    <property type="protein sequence ID" value="CDS06773.1"/>
    <property type="molecule type" value="Genomic_DNA"/>
</dbReference>
<feature type="compositionally biased region" description="Basic and acidic residues" evidence="1">
    <location>
        <begin position="228"/>
        <end position="237"/>
    </location>
</feature>